<evidence type="ECO:0000256" key="1">
    <source>
        <dbReference type="ARBA" id="ARBA00023015"/>
    </source>
</evidence>
<dbReference type="InterPro" id="IPR009057">
    <property type="entry name" value="Homeodomain-like_sf"/>
</dbReference>
<organism evidence="5 6">
    <name type="scientific">Brenneria corticis</name>
    <dbReference type="NCBI Taxonomy" id="2173106"/>
    <lineage>
        <taxon>Bacteria</taxon>
        <taxon>Pseudomonadati</taxon>
        <taxon>Pseudomonadota</taxon>
        <taxon>Gammaproteobacteria</taxon>
        <taxon>Enterobacterales</taxon>
        <taxon>Pectobacteriaceae</taxon>
        <taxon>Brenneria</taxon>
    </lineage>
</organism>
<dbReference type="GO" id="GO:0003677">
    <property type="term" value="F:DNA binding"/>
    <property type="evidence" value="ECO:0007669"/>
    <property type="project" value="UniProtKB-KW"/>
</dbReference>
<dbReference type="InterPro" id="IPR035472">
    <property type="entry name" value="RpiR-like_SIS"/>
</dbReference>
<dbReference type="InterPro" id="IPR047640">
    <property type="entry name" value="RpiR-like"/>
</dbReference>
<dbReference type="InterPro" id="IPR000281">
    <property type="entry name" value="HTH_RpiR"/>
</dbReference>
<dbReference type="Gene3D" id="1.10.10.10">
    <property type="entry name" value="Winged helix-like DNA-binding domain superfamily/Winged helix DNA-binding domain"/>
    <property type="match status" value="1"/>
</dbReference>
<dbReference type="GO" id="GO:0097367">
    <property type="term" value="F:carbohydrate derivative binding"/>
    <property type="evidence" value="ECO:0007669"/>
    <property type="project" value="InterPro"/>
</dbReference>
<dbReference type="Pfam" id="PF01380">
    <property type="entry name" value="SIS"/>
    <property type="match status" value="1"/>
</dbReference>
<evidence type="ECO:0000256" key="2">
    <source>
        <dbReference type="ARBA" id="ARBA00023125"/>
    </source>
</evidence>
<evidence type="ECO:0000313" key="6">
    <source>
        <dbReference type="Proteomes" id="UP000296159"/>
    </source>
</evidence>
<accession>A0A2U1TVF7</accession>
<dbReference type="Proteomes" id="UP000296159">
    <property type="component" value="Unassembled WGS sequence"/>
</dbReference>
<name>A0A2U1TVF7_9GAMM</name>
<proteinExistence type="predicted"/>
<dbReference type="PANTHER" id="PTHR30514:SF18">
    <property type="entry name" value="RPIR-FAMILY TRANSCRIPTIONAL REGULATOR"/>
    <property type="match status" value="1"/>
</dbReference>
<sequence length="299" mass="32918">MAIKNKLTESGRKLTSAETRVVRTLLANYPSAGLSSVAGFAQRAGVSVPTILRFVAKLGFNGYTAFQDALIDEVSEKLNSPLSMFDTQSIAAPGAGGYADFMRNLAVALQQAADDFREDEFEAVLDLLGDERATVYCIGGRSSSTLALRLSLLLGQVRPGVFFIENESTRLFDRVTDFTSQVTLVVFDYRRYQADIVEFARLAKEARARIVLFTDRWLSPIGNFADQVLVSPVESLSAFDSRVVAFAQCEAIIAALSKRQPDRVRDRLASIETLRGKGSRQIHRVEYNPKDVQTDADSA</sequence>
<dbReference type="AlphaFoldDB" id="A0A2U1TVF7"/>
<keyword evidence="3" id="KW-0804">Transcription</keyword>
<protein>
    <submittedName>
        <fullName evidence="5">MurR/RpiR family transcriptional regulator</fullName>
    </submittedName>
</protein>
<dbReference type="Gene3D" id="3.40.50.10490">
    <property type="entry name" value="Glucose-6-phosphate isomerase like protein, domain 1"/>
    <property type="match status" value="1"/>
</dbReference>
<comment type="caution">
    <text evidence="5">The sequence shown here is derived from an EMBL/GenBank/DDBJ whole genome shotgun (WGS) entry which is preliminary data.</text>
</comment>
<feature type="domain" description="HTH rpiR-type" evidence="4">
    <location>
        <begin position="1"/>
        <end position="77"/>
    </location>
</feature>
<keyword evidence="2" id="KW-0238">DNA-binding</keyword>
<dbReference type="PROSITE" id="PS51071">
    <property type="entry name" value="HTH_RPIR"/>
    <property type="match status" value="1"/>
</dbReference>
<evidence type="ECO:0000313" key="5">
    <source>
        <dbReference type="EMBL" id="PWC13374.1"/>
    </source>
</evidence>
<reference evidence="5 6" key="1">
    <citation type="submission" date="2018-04" db="EMBL/GenBank/DDBJ databases">
        <title>Brenneria corticis sp.nov.</title>
        <authorList>
            <person name="Li Y."/>
        </authorList>
    </citation>
    <scope>NUCLEOTIDE SEQUENCE [LARGE SCALE GENOMIC DNA]</scope>
    <source>
        <strain evidence="5 6">CFCC 11842</strain>
    </source>
</reference>
<dbReference type="SUPFAM" id="SSF46689">
    <property type="entry name" value="Homeodomain-like"/>
    <property type="match status" value="1"/>
</dbReference>
<keyword evidence="6" id="KW-1185">Reference proteome</keyword>
<evidence type="ECO:0000259" key="4">
    <source>
        <dbReference type="PROSITE" id="PS51071"/>
    </source>
</evidence>
<gene>
    <name evidence="5" type="ORF">DDT56_15870</name>
</gene>
<dbReference type="InterPro" id="IPR001347">
    <property type="entry name" value="SIS_dom"/>
</dbReference>
<dbReference type="GO" id="GO:0003700">
    <property type="term" value="F:DNA-binding transcription factor activity"/>
    <property type="evidence" value="ECO:0007669"/>
    <property type="project" value="InterPro"/>
</dbReference>
<dbReference type="InterPro" id="IPR036388">
    <property type="entry name" value="WH-like_DNA-bd_sf"/>
</dbReference>
<dbReference type="EMBL" id="QDKH01000019">
    <property type="protein sequence ID" value="PWC13374.1"/>
    <property type="molecule type" value="Genomic_DNA"/>
</dbReference>
<keyword evidence="1" id="KW-0805">Transcription regulation</keyword>
<dbReference type="InterPro" id="IPR046348">
    <property type="entry name" value="SIS_dom_sf"/>
</dbReference>
<dbReference type="Pfam" id="PF01418">
    <property type="entry name" value="HTH_6"/>
    <property type="match status" value="1"/>
</dbReference>
<evidence type="ECO:0000256" key="3">
    <source>
        <dbReference type="ARBA" id="ARBA00023163"/>
    </source>
</evidence>
<dbReference type="RefSeq" id="WP_136167397.1">
    <property type="nucleotide sequence ID" value="NZ_KZ819084.1"/>
</dbReference>
<dbReference type="PANTHER" id="PTHR30514">
    <property type="entry name" value="GLUCOKINASE"/>
    <property type="match status" value="1"/>
</dbReference>
<dbReference type="GO" id="GO:1901135">
    <property type="term" value="P:carbohydrate derivative metabolic process"/>
    <property type="evidence" value="ECO:0007669"/>
    <property type="project" value="InterPro"/>
</dbReference>
<dbReference type="CDD" id="cd05013">
    <property type="entry name" value="SIS_RpiR"/>
    <property type="match status" value="1"/>
</dbReference>
<dbReference type="SUPFAM" id="SSF53697">
    <property type="entry name" value="SIS domain"/>
    <property type="match status" value="1"/>
</dbReference>